<comment type="pathway">
    <text evidence="2">Cell wall biogenesis; lipoteichoic acid biosynthesis.</text>
</comment>
<keyword evidence="10" id="KW-1185">Reference proteome</keyword>
<accession>A0ABS2G8D3</accession>
<organism evidence="9 10">
    <name type="scientific">Anaerotignum lactatifermentans</name>
    <dbReference type="NCBI Taxonomy" id="160404"/>
    <lineage>
        <taxon>Bacteria</taxon>
        <taxon>Bacillati</taxon>
        <taxon>Bacillota</taxon>
        <taxon>Clostridia</taxon>
        <taxon>Lachnospirales</taxon>
        <taxon>Anaerotignaceae</taxon>
        <taxon>Anaerotignum</taxon>
    </lineage>
</organism>
<keyword evidence="5 7" id="KW-1133">Transmembrane helix</keyword>
<feature type="transmembrane region" description="Helical" evidence="7">
    <location>
        <begin position="131"/>
        <end position="150"/>
    </location>
</feature>
<evidence type="ECO:0000256" key="6">
    <source>
        <dbReference type="ARBA" id="ARBA00023136"/>
    </source>
</evidence>
<keyword evidence="4 7" id="KW-0812">Transmembrane</keyword>
<keyword evidence="6 7" id="KW-0472">Membrane</keyword>
<comment type="caution">
    <text evidence="9">The sequence shown here is derived from an EMBL/GenBank/DDBJ whole genome shotgun (WGS) entry which is preliminary data.</text>
</comment>
<keyword evidence="3" id="KW-1003">Cell membrane</keyword>
<dbReference type="EMBL" id="JACSNV010000003">
    <property type="protein sequence ID" value="MBM6877023.1"/>
    <property type="molecule type" value="Genomic_DNA"/>
</dbReference>
<evidence type="ECO:0000256" key="1">
    <source>
        <dbReference type="ARBA" id="ARBA00004651"/>
    </source>
</evidence>
<feature type="transmembrane region" description="Helical" evidence="7">
    <location>
        <begin position="47"/>
        <end position="64"/>
    </location>
</feature>
<comment type="subcellular location">
    <subcellularLocation>
        <location evidence="1">Cell membrane</location>
        <topology evidence="1">Multi-pass membrane protein</topology>
    </subcellularLocation>
</comment>
<reference evidence="9 10" key="1">
    <citation type="journal article" date="2021" name="Sci. Rep.">
        <title>The distribution of antibiotic resistance genes in chicken gut microbiota commensals.</title>
        <authorList>
            <person name="Juricova H."/>
            <person name="Matiasovicova J."/>
            <person name="Kubasova T."/>
            <person name="Cejkova D."/>
            <person name="Rychlik I."/>
        </authorList>
    </citation>
    <scope>NUCLEOTIDE SEQUENCE [LARGE SCALE GENOMIC DNA]</scope>
    <source>
        <strain evidence="9 10">An431b</strain>
    </source>
</reference>
<dbReference type="PANTHER" id="PTHR47371:SF3">
    <property type="entry name" value="PHOSPHOGLYCEROL TRANSFERASE I"/>
    <property type="match status" value="1"/>
</dbReference>
<evidence type="ECO:0000256" key="3">
    <source>
        <dbReference type="ARBA" id="ARBA00022475"/>
    </source>
</evidence>
<feature type="transmembrane region" description="Helical" evidence="7">
    <location>
        <begin position="99"/>
        <end position="119"/>
    </location>
</feature>
<feature type="transmembrane region" description="Helical" evidence="7">
    <location>
        <begin position="20"/>
        <end position="40"/>
    </location>
</feature>
<evidence type="ECO:0000256" key="7">
    <source>
        <dbReference type="SAM" id="Phobius"/>
    </source>
</evidence>
<evidence type="ECO:0000256" key="4">
    <source>
        <dbReference type="ARBA" id="ARBA00022692"/>
    </source>
</evidence>
<evidence type="ECO:0000259" key="8">
    <source>
        <dbReference type="Pfam" id="PF00884"/>
    </source>
</evidence>
<dbReference type="InterPro" id="IPR017850">
    <property type="entry name" value="Alkaline_phosphatase_core_sf"/>
</dbReference>
<dbReference type="Pfam" id="PF00884">
    <property type="entry name" value="Sulfatase"/>
    <property type="match status" value="1"/>
</dbReference>
<dbReference type="SUPFAM" id="SSF53649">
    <property type="entry name" value="Alkaline phosphatase-like"/>
    <property type="match status" value="1"/>
</dbReference>
<dbReference type="Proteomes" id="UP000729290">
    <property type="component" value="Unassembled WGS sequence"/>
</dbReference>
<dbReference type="CDD" id="cd16015">
    <property type="entry name" value="LTA_synthase"/>
    <property type="match status" value="1"/>
</dbReference>
<dbReference type="InterPro" id="IPR000917">
    <property type="entry name" value="Sulfatase_N"/>
</dbReference>
<evidence type="ECO:0000313" key="9">
    <source>
        <dbReference type="EMBL" id="MBM6877023.1"/>
    </source>
</evidence>
<evidence type="ECO:0000256" key="2">
    <source>
        <dbReference type="ARBA" id="ARBA00004936"/>
    </source>
</evidence>
<dbReference type="PANTHER" id="PTHR47371">
    <property type="entry name" value="LIPOTEICHOIC ACID SYNTHASE"/>
    <property type="match status" value="1"/>
</dbReference>
<sequence length="601" mass="66607">MGLIFLISSTSRLHVAYHLLQSPTLILWNLLPLLAMILLLYFLSGRALFSVLLVNLVWVLLAVSDKIKISMRQEPLLPTDLTLVQEVMAILKTFPTSQILLILLGILCGLAVLVFAFARSSNPRPSLKTRLIGLCVLAAAGFGLNTAVYADTGLYDGYPVIDNPYFQVNQYNSRGLVYSFFHQANIARIQPPEGYSASAYDALEAEESTAIDSTRLPHVIMIMGEAYSDLSENEHISFEGYTDPMENFRALCQKENAVSGHIVVANFGGGTSNTEYDALTGLSTRFLDTALPSYNFIRHEIDALPYRLAQAGYDTLSIHPGYAWFYNRQNVYPDMGFDECLFLENAFDLATQGLGGYVNEEATMDMILDTFEEHLAESDAPLFSFTVTIQNHGPYEGKYGTLEPNFSTDVELSDTETDLLTQYFYGMADADEQIGRLVDYAQASDEPVVLVYFGDHLPGFSNGTAFFDLLDYPMDTNGSPEEQTAVYETPFVIWANDSAEELCGFSENAAAAALPENGLISASYLGGLTAELIGAKDLSPLFSFTNELRRELPVLSDMYSIDANGNYMTELSAEQQEKLELLIGWQYYKLFDQSLPTSAKE</sequence>
<gene>
    <name evidence="9" type="ORF">H9X83_02460</name>
</gene>
<evidence type="ECO:0000256" key="5">
    <source>
        <dbReference type="ARBA" id="ARBA00022989"/>
    </source>
</evidence>
<proteinExistence type="predicted"/>
<dbReference type="InterPro" id="IPR050448">
    <property type="entry name" value="OpgB/LTA_synthase_biosynth"/>
</dbReference>
<name>A0ABS2G8D3_9FIRM</name>
<protein>
    <submittedName>
        <fullName evidence="9">LTA synthase family protein</fullName>
    </submittedName>
</protein>
<dbReference type="Gene3D" id="3.40.720.10">
    <property type="entry name" value="Alkaline Phosphatase, subunit A"/>
    <property type="match status" value="1"/>
</dbReference>
<feature type="domain" description="Sulfatase N-terminal" evidence="8">
    <location>
        <begin position="217"/>
        <end position="501"/>
    </location>
</feature>
<evidence type="ECO:0000313" key="10">
    <source>
        <dbReference type="Proteomes" id="UP000729290"/>
    </source>
</evidence>